<evidence type="ECO:0000313" key="2">
    <source>
        <dbReference type="EMBL" id="MDA3616753.1"/>
    </source>
</evidence>
<accession>A0ABT4URE5</accession>
<reference evidence="2 3" key="1">
    <citation type="submission" date="2022-12" db="EMBL/GenBank/DDBJ databases">
        <title>Chitinophagaceae gen. sp. nov., a new member of the family Chitinophagaceae, isolated from soil in a chemical factory.</title>
        <authorList>
            <person name="Ke Z."/>
        </authorList>
    </citation>
    <scope>NUCLEOTIDE SEQUENCE [LARGE SCALE GENOMIC DNA]</scope>
    <source>
        <strain evidence="2 3">LY-5</strain>
    </source>
</reference>
<dbReference type="EMBL" id="JAQGEF010000042">
    <property type="protein sequence ID" value="MDA3616753.1"/>
    <property type="molecule type" value="Genomic_DNA"/>
</dbReference>
<name>A0ABT4URE5_9BACT</name>
<dbReference type="Proteomes" id="UP001210231">
    <property type="component" value="Unassembled WGS sequence"/>
</dbReference>
<feature type="region of interest" description="Disordered" evidence="1">
    <location>
        <begin position="101"/>
        <end position="125"/>
    </location>
</feature>
<protein>
    <submittedName>
        <fullName evidence="2">DUF3127 domain-containing protein</fullName>
    </submittedName>
</protein>
<proteinExistence type="predicted"/>
<organism evidence="2 3">
    <name type="scientific">Polluticaenibacter yanchengensis</name>
    <dbReference type="NCBI Taxonomy" id="3014562"/>
    <lineage>
        <taxon>Bacteria</taxon>
        <taxon>Pseudomonadati</taxon>
        <taxon>Bacteroidota</taxon>
        <taxon>Chitinophagia</taxon>
        <taxon>Chitinophagales</taxon>
        <taxon>Chitinophagaceae</taxon>
        <taxon>Polluticaenibacter</taxon>
    </lineage>
</organism>
<dbReference type="InterPro" id="IPR021474">
    <property type="entry name" value="DUF3127"/>
</dbReference>
<comment type="caution">
    <text evidence="2">The sequence shown here is derived from an EMBL/GenBank/DDBJ whole genome shotgun (WGS) entry which is preliminary data.</text>
</comment>
<gene>
    <name evidence="2" type="ORF">O3P16_18220</name>
</gene>
<dbReference type="RefSeq" id="WP_407033083.1">
    <property type="nucleotide sequence ID" value="NZ_JAQGEF010000042.1"/>
</dbReference>
<keyword evidence="3" id="KW-1185">Reference proteome</keyword>
<evidence type="ECO:0000256" key="1">
    <source>
        <dbReference type="SAM" id="MobiDB-lite"/>
    </source>
</evidence>
<dbReference type="Pfam" id="PF11325">
    <property type="entry name" value="DUF3127"/>
    <property type="match status" value="1"/>
</dbReference>
<evidence type="ECO:0000313" key="3">
    <source>
        <dbReference type="Proteomes" id="UP001210231"/>
    </source>
</evidence>
<sequence>MAFEISGKIVAIYDTVQRTETFKTREFVIENSEENAGRVFTSYAKFQTTQDRTSILDRVNIGDNVKVNFNIRGTKWVKDGRENYITNLEAWRIESSFAGASNGGGSTAPVQPPVASANDESDLPF</sequence>